<proteinExistence type="predicted"/>
<dbReference type="InterPro" id="IPR000477">
    <property type="entry name" value="RT_dom"/>
</dbReference>
<sequence>MSNHNPYSDPEESEEEEQPENESPDDQLDQVTKVLQEMRALASVMEASPSTSPASVEQEEASMEEEEQNHLPTWRRDGTLCDTKEDIKKAVTDFYGDLYSEKRSDEDQTEKFLSGILRKVSTLAKEVLNAPLTLEELHLAVKSFKSGKTPGSDSLTSEFYTSLWDLVGPDLLELYEEMEQEGVMPHTLREGMIALLYKHKGERCDLKNWRPISHLNVDYKILAKTMVNRLKGTMGEIVHPDQTCGVTGRRVRDAIQYIMDRNIHAALVCLDQEKAFDLVSYEFMERVLQGFGLGEWTQLVTNGVVVSSEACHRMVHNLLRDYTDKDKKEREKEEEL</sequence>
<gene>
    <name evidence="3" type="ORF">NDU88_002593</name>
</gene>
<dbReference type="AlphaFoldDB" id="A0AAV7LCY1"/>
<evidence type="ECO:0000313" key="4">
    <source>
        <dbReference type="Proteomes" id="UP001066276"/>
    </source>
</evidence>
<dbReference type="SUPFAM" id="SSF56672">
    <property type="entry name" value="DNA/RNA polymerases"/>
    <property type="match status" value="1"/>
</dbReference>
<dbReference type="PANTHER" id="PTHR31635:SF196">
    <property type="entry name" value="REVERSE TRANSCRIPTASE DOMAIN-CONTAINING PROTEIN-RELATED"/>
    <property type="match status" value="1"/>
</dbReference>
<feature type="domain" description="Reverse transcriptase" evidence="2">
    <location>
        <begin position="202"/>
        <end position="323"/>
    </location>
</feature>
<accession>A0AAV7LCY1</accession>
<feature type="region of interest" description="Disordered" evidence="1">
    <location>
        <begin position="1"/>
        <end position="70"/>
    </location>
</feature>
<organism evidence="3 4">
    <name type="scientific">Pleurodeles waltl</name>
    <name type="common">Iberian ribbed newt</name>
    <dbReference type="NCBI Taxonomy" id="8319"/>
    <lineage>
        <taxon>Eukaryota</taxon>
        <taxon>Metazoa</taxon>
        <taxon>Chordata</taxon>
        <taxon>Craniata</taxon>
        <taxon>Vertebrata</taxon>
        <taxon>Euteleostomi</taxon>
        <taxon>Amphibia</taxon>
        <taxon>Batrachia</taxon>
        <taxon>Caudata</taxon>
        <taxon>Salamandroidea</taxon>
        <taxon>Salamandridae</taxon>
        <taxon>Pleurodelinae</taxon>
        <taxon>Pleurodeles</taxon>
    </lineage>
</organism>
<evidence type="ECO:0000256" key="1">
    <source>
        <dbReference type="SAM" id="MobiDB-lite"/>
    </source>
</evidence>
<dbReference type="Pfam" id="PF00078">
    <property type="entry name" value="RVT_1"/>
    <property type="match status" value="1"/>
</dbReference>
<evidence type="ECO:0000259" key="2">
    <source>
        <dbReference type="Pfam" id="PF00078"/>
    </source>
</evidence>
<comment type="caution">
    <text evidence="3">The sequence shown here is derived from an EMBL/GenBank/DDBJ whole genome shotgun (WGS) entry which is preliminary data.</text>
</comment>
<evidence type="ECO:0000313" key="3">
    <source>
        <dbReference type="EMBL" id="KAJ1089442.1"/>
    </source>
</evidence>
<protein>
    <recommendedName>
        <fullName evidence="2">Reverse transcriptase domain-containing protein</fullName>
    </recommendedName>
</protein>
<reference evidence="3" key="1">
    <citation type="journal article" date="2022" name="bioRxiv">
        <title>Sequencing and chromosome-scale assembly of the giantPleurodeles waltlgenome.</title>
        <authorList>
            <person name="Brown T."/>
            <person name="Elewa A."/>
            <person name="Iarovenko S."/>
            <person name="Subramanian E."/>
            <person name="Araus A.J."/>
            <person name="Petzold A."/>
            <person name="Susuki M."/>
            <person name="Suzuki K.-i.T."/>
            <person name="Hayashi T."/>
            <person name="Toyoda A."/>
            <person name="Oliveira C."/>
            <person name="Osipova E."/>
            <person name="Leigh N.D."/>
            <person name="Simon A."/>
            <person name="Yun M.H."/>
        </authorList>
    </citation>
    <scope>NUCLEOTIDE SEQUENCE</scope>
    <source>
        <strain evidence="3">20211129_DDA</strain>
        <tissue evidence="3">Liver</tissue>
    </source>
</reference>
<feature type="compositionally biased region" description="Acidic residues" evidence="1">
    <location>
        <begin position="9"/>
        <end position="28"/>
    </location>
</feature>
<dbReference type="Proteomes" id="UP001066276">
    <property type="component" value="Chromosome 11"/>
</dbReference>
<name>A0AAV7LCY1_PLEWA</name>
<keyword evidence="4" id="KW-1185">Reference proteome</keyword>
<dbReference type="EMBL" id="JANPWB010000015">
    <property type="protein sequence ID" value="KAJ1089442.1"/>
    <property type="molecule type" value="Genomic_DNA"/>
</dbReference>
<dbReference type="PANTHER" id="PTHR31635">
    <property type="entry name" value="REVERSE TRANSCRIPTASE DOMAIN-CONTAINING PROTEIN-RELATED"/>
    <property type="match status" value="1"/>
</dbReference>
<dbReference type="InterPro" id="IPR043502">
    <property type="entry name" value="DNA/RNA_pol_sf"/>
</dbReference>
<feature type="compositionally biased region" description="Acidic residues" evidence="1">
    <location>
        <begin position="57"/>
        <end position="67"/>
    </location>
</feature>